<dbReference type="NCBIfam" id="TIGR02098">
    <property type="entry name" value="MJ0042_CXXC"/>
    <property type="match status" value="1"/>
</dbReference>
<keyword evidence="1" id="KW-1133">Transmembrane helix</keyword>
<protein>
    <submittedName>
        <fullName evidence="3">Zinc-ribbon domain-containing protein</fullName>
    </submittedName>
</protein>
<sequence length="224" mass="23476">MQVTCSNCGARYAVDPAAIGPTGRTVQCVRCNHRWFQESAAPSTGKPPADTEAGPAAPVAVPDFVIRPSTPGAGLPALTTPPPRKTNWGTWIAFAIVFGVLFGGAGYAYRAEIKARLPESWRSLLHPKGAAAAPARPQVGIDMAVTKIDLVDGRYVVQGELVNTGTAPGTTSRLKLVFRAGNEVLAERAMPLIEGPIAPGARMSFKLPLDEPPSGATNIIPTVD</sequence>
<dbReference type="Pfam" id="PF13717">
    <property type="entry name" value="Zn_ribbon_4"/>
    <property type="match status" value="1"/>
</dbReference>
<gene>
    <name evidence="3" type="ORF">LJ725_05060</name>
</gene>
<dbReference type="RefSeq" id="WP_230549516.1">
    <property type="nucleotide sequence ID" value="NZ_JAJISD010000001.1"/>
</dbReference>
<keyword evidence="4" id="KW-1185">Reference proteome</keyword>
<feature type="transmembrane region" description="Helical" evidence="1">
    <location>
        <begin position="88"/>
        <end position="109"/>
    </location>
</feature>
<keyword evidence="1" id="KW-0812">Transmembrane</keyword>
<keyword evidence="1" id="KW-0472">Membrane</keyword>
<proteinExistence type="predicted"/>
<name>A0ABS8KRD3_9HYPH</name>
<comment type="caution">
    <text evidence="3">The sequence shown here is derived from an EMBL/GenBank/DDBJ whole genome shotgun (WGS) entry which is preliminary data.</text>
</comment>
<feature type="domain" description="Zinc finger/thioredoxin putative" evidence="2">
    <location>
        <begin position="1"/>
        <end position="36"/>
    </location>
</feature>
<reference evidence="3 4" key="1">
    <citation type="submission" date="2021-11" db="EMBL/GenBank/DDBJ databases">
        <authorList>
            <person name="Lee D.-H."/>
            <person name="Kim S.-B."/>
        </authorList>
    </citation>
    <scope>NUCLEOTIDE SEQUENCE [LARGE SCALE GENOMIC DNA]</scope>
    <source>
        <strain evidence="3 4">KCTC 52223</strain>
    </source>
</reference>
<organism evidence="3 4">
    <name type="scientific">Reyranella aquatilis</name>
    <dbReference type="NCBI Taxonomy" id="2035356"/>
    <lineage>
        <taxon>Bacteria</taxon>
        <taxon>Pseudomonadati</taxon>
        <taxon>Pseudomonadota</taxon>
        <taxon>Alphaproteobacteria</taxon>
        <taxon>Hyphomicrobiales</taxon>
        <taxon>Reyranellaceae</taxon>
        <taxon>Reyranella</taxon>
    </lineage>
</organism>
<dbReference type="InterPro" id="IPR011723">
    <property type="entry name" value="Znf/thioredoxin_put"/>
</dbReference>
<evidence type="ECO:0000259" key="2">
    <source>
        <dbReference type="Pfam" id="PF13717"/>
    </source>
</evidence>
<evidence type="ECO:0000256" key="1">
    <source>
        <dbReference type="SAM" id="Phobius"/>
    </source>
</evidence>
<evidence type="ECO:0000313" key="4">
    <source>
        <dbReference type="Proteomes" id="UP001198862"/>
    </source>
</evidence>
<evidence type="ECO:0000313" key="3">
    <source>
        <dbReference type="EMBL" id="MCC8428322.1"/>
    </source>
</evidence>
<accession>A0ABS8KRD3</accession>
<dbReference type="Proteomes" id="UP001198862">
    <property type="component" value="Unassembled WGS sequence"/>
</dbReference>
<dbReference type="EMBL" id="JAJISD010000001">
    <property type="protein sequence ID" value="MCC8428322.1"/>
    <property type="molecule type" value="Genomic_DNA"/>
</dbReference>